<dbReference type="EMBL" id="HBIP01009027">
    <property type="protein sequence ID" value="CAE0489893.1"/>
    <property type="molecule type" value="Transcribed_RNA"/>
</dbReference>
<proteinExistence type="predicted"/>
<dbReference type="AlphaFoldDB" id="A0A7S3VJN4"/>
<sequence>MTRFQHPLLGAEYARLPAEQRVELACCCLGGCKGKLEGRKLFDAWQTVVEHAAEGSSSSSSSSSRYTAGKLDLGTAPLHPTFHDPASRTHGLWACTPCVRMRAEVCAAEAAAARAPPPPPPPLPPPLLPPLPLTPPQPSEHIAGTSTSAALPHHIAAPLNPLQQQQWQQQQQHAMLTRGAKGRYEEEIGRRSGERQKLVAELQRLKEQQGLGEKHHQQQQDLLVDMQLEHARTNAELEALRRAVQECIGASMGKEVAAVKRSREKLEAAKKRGRQNREAATDARKQQQSAEQQLGALKKTTEKLSASLTNKAAAANEALKVKTAELEQEQDRARALEEQLEAAATQRLTLEQQQQQKEQLRERYRQMSAATVLQAATLLSSWQRLRSSSGVQASAQGLRATGQLMRLKKLHSGGNKTQELCVCG</sequence>
<evidence type="ECO:0000313" key="2">
    <source>
        <dbReference type="EMBL" id="CAE0489893.1"/>
    </source>
</evidence>
<name>A0A7S3VJN4_DUNTE</name>
<evidence type="ECO:0000256" key="1">
    <source>
        <dbReference type="SAM" id="MobiDB-lite"/>
    </source>
</evidence>
<feature type="region of interest" description="Disordered" evidence="1">
    <location>
        <begin position="268"/>
        <end position="292"/>
    </location>
</feature>
<accession>A0A7S3VJN4</accession>
<reference evidence="2" key="1">
    <citation type="submission" date="2021-01" db="EMBL/GenBank/DDBJ databases">
        <authorList>
            <person name="Corre E."/>
            <person name="Pelletier E."/>
            <person name="Niang G."/>
            <person name="Scheremetjew M."/>
            <person name="Finn R."/>
            <person name="Kale V."/>
            <person name="Holt S."/>
            <person name="Cochrane G."/>
            <person name="Meng A."/>
            <person name="Brown T."/>
            <person name="Cohen L."/>
        </authorList>
    </citation>
    <scope>NUCLEOTIDE SEQUENCE</scope>
    <source>
        <strain evidence="2">CCMP1320</strain>
    </source>
</reference>
<gene>
    <name evidence="2" type="ORF">DTER00134_LOCUS4964</name>
</gene>
<protein>
    <submittedName>
        <fullName evidence="2">Uncharacterized protein</fullName>
    </submittedName>
</protein>
<feature type="compositionally biased region" description="Basic and acidic residues" evidence="1">
    <location>
        <begin position="268"/>
        <end position="285"/>
    </location>
</feature>
<organism evidence="2">
    <name type="scientific">Dunaliella tertiolecta</name>
    <name type="common">Green alga</name>
    <dbReference type="NCBI Taxonomy" id="3047"/>
    <lineage>
        <taxon>Eukaryota</taxon>
        <taxon>Viridiplantae</taxon>
        <taxon>Chlorophyta</taxon>
        <taxon>core chlorophytes</taxon>
        <taxon>Chlorophyceae</taxon>
        <taxon>CS clade</taxon>
        <taxon>Chlamydomonadales</taxon>
        <taxon>Dunaliellaceae</taxon>
        <taxon>Dunaliella</taxon>
    </lineage>
</organism>